<evidence type="ECO:0000313" key="1">
    <source>
        <dbReference type="EMBL" id="PNX98585.1"/>
    </source>
</evidence>
<reference evidence="1 2" key="1">
    <citation type="journal article" date="2014" name="Am. J. Bot.">
        <title>Genome assembly and annotation for red clover (Trifolium pratense; Fabaceae).</title>
        <authorList>
            <person name="Istvanek J."/>
            <person name="Jaros M."/>
            <person name="Krenek A."/>
            <person name="Repkova J."/>
        </authorList>
    </citation>
    <scope>NUCLEOTIDE SEQUENCE [LARGE SCALE GENOMIC DNA]</scope>
    <source>
        <strain evidence="2">cv. Tatra</strain>
        <tissue evidence="1">Young leaves</tissue>
    </source>
</reference>
<evidence type="ECO:0000313" key="2">
    <source>
        <dbReference type="Proteomes" id="UP000236291"/>
    </source>
</evidence>
<dbReference type="EMBL" id="ASHM01016810">
    <property type="protein sequence ID" value="PNX98585.1"/>
    <property type="molecule type" value="Genomic_DNA"/>
</dbReference>
<proteinExistence type="predicted"/>
<sequence length="142" mass="16622">MNVGAAAVDATKVSIVSPLSGARDSKDDKWLNVGRSRYQEMSRLEWNRDCWIQKHIFWNLLVYERWGKVKLISLVRGKRQKIYQKFHWSKTIPILTENQRSESVQLRRRKKGCEESNALEKTGIEVLTVVLKYRTNTKTGLE</sequence>
<comment type="caution">
    <text evidence="1">The sequence shown here is derived from an EMBL/GenBank/DDBJ whole genome shotgun (WGS) entry which is preliminary data.</text>
</comment>
<reference evidence="1 2" key="2">
    <citation type="journal article" date="2017" name="Front. Plant Sci.">
        <title>Gene Classification and Mining of Molecular Markers Useful in Red Clover (Trifolium pratense) Breeding.</title>
        <authorList>
            <person name="Istvanek J."/>
            <person name="Dluhosova J."/>
            <person name="Dluhos P."/>
            <person name="Patkova L."/>
            <person name="Nedelnik J."/>
            <person name="Repkova J."/>
        </authorList>
    </citation>
    <scope>NUCLEOTIDE SEQUENCE [LARGE SCALE GENOMIC DNA]</scope>
    <source>
        <strain evidence="2">cv. Tatra</strain>
        <tissue evidence="1">Young leaves</tissue>
    </source>
</reference>
<accession>A0A2K3N698</accession>
<dbReference type="AlphaFoldDB" id="A0A2K3N698"/>
<protein>
    <submittedName>
        <fullName evidence="1">Uncharacterized protein</fullName>
    </submittedName>
</protein>
<dbReference type="Proteomes" id="UP000236291">
    <property type="component" value="Unassembled WGS sequence"/>
</dbReference>
<name>A0A2K3N698_TRIPR</name>
<organism evidence="1 2">
    <name type="scientific">Trifolium pratense</name>
    <name type="common">Red clover</name>
    <dbReference type="NCBI Taxonomy" id="57577"/>
    <lineage>
        <taxon>Eukaryota</taxon>
        <taxon>Viridiplantae</taxon>
        <taxon>Streptophyta</taxon>
        <taxon>Embryophyta</taxon>
        <taxon>Tracheophyta</taxon>
        <taxon>Spermatophyta</taxon>
        <taxon>Magnoliopsida</taxon>
        <taxon>eudicotyledons</taxon>
        <taxon>Gunneridae</taxon>
        <taxon>Pentapetalae</taxon>
        <taxon>rosids</taxon>
        <taxon>fabids</taxon>
        <taxon>Fabales</taxon>
        <taxon>Fabaceae</taxon>
        <taxon>Papilionoideae</taxon>
        <taxon>50 kb inversion clade</taxon>
        <taxon>NPAAA clade</taxon>
        <taxon>Hologalegina</taxon>
        <taxon>IRL clade</taxon>
        <taxon>Trifolieae</taxon>
        <taxon>Trifolium</taxon>
    </lineage>
</organism>
<gene>
    <name evidence="1" type="ORF">L195_g021835</name>
</gene>